<dbReference type="Gene3D" id="3.40.50.1580">
    <property type="entry name" value="Nucleoside phosphorylase domain"/>
    <property type="match status" value="1"/>
</dbReference>
<accession>X0TLJ7</accession>
<dbReference type="EMBL" id="BARS01018406">
    <property type="protein sequence ID" value="GAF94119.1"/>
    <property type="molecule type" value="Genomic_DNA"/>
</dbReference>
<dbReference type="GO" id="GO:0003824">
    <property type="term" value="F:catalytic activity"/>
    <property type="evidence" value="ECO:0007669"/>
    <property type="project" value="InterPro"/>
</dbReference>
<sequence length="71" mass="8124">TGYTRDGLESMNQNMHNAKALIKKAVASLPPQRESRCECDQALKNCIVTQPDSIPEESKEKLRYIIEKYIK</sequence>
<comment type="caution">
    <text evidence="1">The sequence shown here is derived from an EMBL/GenBank/DDBJ whole genome shotgun (WGS) entry which is preliminary data.</text>
</comment>
<proteinExistence type="predicted"/>
<dbReference type="AlphaFoldDB" id="X0TLJ7"/>
<evidence type="ECO:0000313" key="1">
    <source>
        <dbReference type="EMBL" id="GAF94119.1"/>
    </source>
</evidence>
<dbReference type="InterPro" id="IPR035994">
    <property type="entry name" value="Nucleoside_phosphorylase_sf"/>
</dbReference>
<gene>
    <name evidence="1" type="ORF">S01H1_29950</name>
</gene>
<dbReference type="GO" id="GO:0009116">
    <property type="term" value="P:nucleoside metabolic process"/>
    <property type="evidence" value="ECO:0007669"/>
    <property type="project" value="InterPro"/>
</dbReference>
<reference evidence="1" key="1">
    <citation type="journal article" date="2014" name="Front. Microbiol.">
        <title>High frequency of phylogenetically diverse reductive dehalogenase-homologous genes in deep subseafloor sedimentary metagenomes.</title>
        <authorList>
            <person name="Kawai M."/>
            <person name="Futagami T."/>
            <person name="Toyoda A."/>
            <person name="Takaki Y."/>
            <person name="Nishi S."/>
            <person name="Hori S."/>
            <person name="Arai W."/>
            <person name="Tsubouchi T."/>
            <person name="Morono Y."/>
            <person name="Uchiyama I."/>
            <person name="Ito T."/>
            <person name="Fujiyama A."/>
            <person name="Inagaki F."/>
            <person name="Takami H."/>
        </authorList>
    </citation>
    <scope>NUCLEOTIDE SEQUENCE</scope>
    <source>
        <strain evidence="1">Expedition CK06-06</strain>
    </source>
</reference>
<name>X0TLJ7_9ZZZZ</name>
<feature type="non-terminal residue" evidence="1">
    <location>
        <position position="1"/>
    </location>
</feature>
<protein>
    <submittedName>
        <fullName evidence="1">Uncharacterized protein</fullName>
    </submittedName>
</protein>
<organism evidence="1">
    <name type="scientific">marine sediment metagenome</name>
    <dbReference type="NCBI Taxonomy" id="412755"/>
    <lineage>
        <taxon>unclassified sequences</taxon>
        <taxon>metagenomes</taxon>
        <taxon>ecological metagenomes</taxon>
    </lineage>
</organism>